<comment type="function">
    <text evidence="1 13">Plays a role in the flagellum-specific transport system.</text>
</comment>
<evidence type="ECO:0000256" key="9">
    <source>
        <dbReference type="ARBA" id="ARBA00022989"/>
    </source>
</evidence>
<evidence type="ECO:0000256" key="4">
    <source>
        <dbReference type="ARBA" id="ARBA00022448"/>
    </source>
</evidence>
<dbReference type="PROSITE" id="PS51257">
    <property type="entry name" value="PROKAR_LIPOPROTEIN"/>
    <property type="match status" value="1"/>
</dbReference>
<dbReference type="GO" id="GO:0044781">
    <property type="term" value="P:bacterial-type flagellum organization"/>
    <property type="evidence" value="ECO:0007669"/>
    <property type="project" value="UniProtKB-UniRule"/>
</dbReference>
<organism evidence="15 16">
    <name type="scientific">Xanthomonas axonopodis pv. melhusii</name>
    <dbReference type="NCBI Taxonomy" id="487834"/>
    <lineage>
        <taxon>Bacteria</taxon>
        <taxon>Pseudomonadati</taxon>
        <taxon>Pseudomonadota</taxon>
        <taxon>Gammaproteobacteria</taxon>
        <taxon>Lysobacterales</taxon>
        <taxon>Lysobacteraceae</taxon>
        <taxon>Xanthomonas</taxon>
    </lineage>
</organism>
<dbReference type="PRINTS" id="PR00951">
    <property type="entry name" value="FLGBIOSNFLIP"/>
</dbReference>
<dbReference type="PRINTS" id="PR01302">
    <property type="entry name" value="TYPE3IMPPROT"/>
</dbReference>
<keyword evidence="15" id="KW-0282">Flagellum</keyword>
<sequence length="250" mass="27129">MTRLHAGRRLLAGLAAVGLLVVATTACADPLGELMNAAGKQEFSSTLRVFVLMTMLSFIPVIVIGMTCFTRIIVVLALLRHALGIPQTPPNSVLITLAMLLTLFSMGPVLDKVQRDAVSPYLANQITATEAVSRATPALRDFMVRQTRESDLLAVTEMARAAPPRTVEDIRFTHLAAAFILSELKTAFQMGFVIFLPFLMIDLVVSAVLMALGIIMLPPATVSLPLKLLLFILIDGWVLMSRTLLGSIWS</sequence>
<evidence type="ECO:0000256" key="11">
    <source>
        <dbReference type="ARBA" id="ARBA00023143"/>
    </source>
</evidence>
<keyword evidence="5 13" id="KW-1003">Cell membrane</keyword>
<evidence type="ECO:0000256" key="10">
    <source>
        <dbReference type="ARBA" id="ARBA00023136"/>
    </source>
</evidence>
<feature type="transmembrane region" description="Helical" evidence="13">
    <location>
        <begin position="91"/>
        <end position="110"/>
    </location>
</feature>
<comment type="subcellular location">
    <subcellularLocation>
        <location evidence="13">Cell membrane</location>
        <topology evidence="13">Multi-pass membrane protein</topology>
    </subcellularLocation>
    <subcellularLocation>
        <location evidence="13">Bacterial flagellum basal body</location>
    </subcellularLocation>
</comment>
<evidence type="ECO:0000256" key="12">
    <source>
        <dbReference type="ARBA" id="ARBA00023225"/>
    </source>
</evidence>
<keyword evidence="6 13" id="KW-0812">Transmembrane</keyword>
<keyword evidence="11" id="KW-0975">Bacterial flagellum</keyword>
<comment type="similarity">
    <text evidence="2 13">Belongs to the FliP/MopC/SpaP family.</text>
</comment>
<keyword evidence="15" id="KW-0969">Cilium</keyword>
<dbReference type="PROSITE" id="PS01061">
    <property type="entry name" value="FLIP_2"/>
    <property type="match status" value="1"/>
</dbReference>
<dbReference type="InterPro" id="IPR005837">
    <property type="entry name" value="FliP"/>
</dbReference>
<evidence type="ECO:0000256" key="14">
    <source>
        <dbReference type="SAM" id="SignalP"/>
    </source>
</evidence>
<evidence type="ECO:0000313" key="16">
    <source>
        <dbReference type="Proteomes" id="UP000190559"/>
    </source>
</evidence>
<dbReference type="PANTHER" id="PTHR30587">
    <property type="entry name" value="FLAGELLAR BIOSYNTHETIC PROTEIN FLIP"/>
    <property type="match status" value="1"/>
</dbReference>
<reference evidence="15 16" key="1">
    <citation type="submission" date="2015-12" db="EMBL/GenBank/DDBJ databases">
        <authorList>
            <person name="Shamseldin A."/>
            <person name="Moawad H."/>
            <person name="Abd El-Rahim W.M."/>
            <person name="Sadowsky M.J."/>
        </authorList>
    </citation>
    <scope>NUCLEOTIDE SEQUENCE [LARGE SCALE GENOMIC DNA]</scope>
    <source>
        <strain evidence="15 16">LMG9050</strain>
    </source>
</reference>
<feature type="chain" id="PRO_5010554344" description="Flagellar biosynthetic protein FliP" evidence="14">
    <location>
        <begin position="29"/>
        <end position="250"/>
    </location>
</feature>
<evidence type="ECO:0000256" key="8">
    <source>
        <dbReference type="ARBA" id="ARBA00022927"/>
    </source>
</evidence>
<dbReference type="PANTHER" id="PTHR30587:SF0">
    <property type="entry name" value="FLAGELLAR BIOSYNTHETIC PROTEIN FLIP"/>
    <property type="match status" value="1"/>
</dbReference>
<gene>
    <name evidence="13" type="primary">fliP</name>
    <name evidence="15" type="ORF">Xmlh_19350</name>
</gene>
<evidence type="ECO:0000256" key="3">
    <source>
        <dbReference type="ARBA" id="ARBA00021714"/>
    </source>
</evidence>
<proteinExistence type="inferred from homology"/>
<dbReference type="InterPro" id="IPR005838">
    <property type="entry name" value="T3SS_IM_P"/>
</dbReference>
<evidence type="ECO:0000256" key="1">
    <source>
        <dbReference type="ARBA" id="ARBA00003663"/>
    </source>
</evidence>
<keyword evidence="12 13" id="KW-1006">Bacterial flagellum protein export</keyword>
<keyword evidence="15" id="KW-0966">Cell projection</keyword>
<feature type="signal peptide" evidence="14">
    <location>
        <begin position="1"/>
        <end position="28"/>
    </location>
</feature>
<evidence type="ECO:0000256" key="2">
    <source>
        <dbReference type="ARBA" id="ARBA00006257"/>
    </source>
</evidence>
<dbReference type="PROSITE" id="PS01060">
    <property type="entry name" value="FLIP_1"/>
    <property type="match status" value="1"/>
</dbReference>
<protein>
    <recommendedName>
        <fullName evidence="3 13">Flagellar biosynthetic protein FliP</fullName>
    </recommendedName>
</protein>
<evidence type="ECO:0000256" key="5">
    <source>
        <dbReference type="ARBA" id="ARBA00022475"/>
    </source>
</evidence>
<keyword evidence="7 13" id="KW-1005">Bacterial flagellum biogenesis</keyword>
<evidence type="ECO:0000313" key="15">
    <source>
        <dbReference type="EMBL" id="OOW66427.1"/>
    </source>
</evidence>
<dbReference type="Proteomes" id="UP000190559">
    <property type="component" value="Unassembled WGS sequence"/>
</dbReference>
<feature type="transmembrane region" description="Helical" evidence="13">
    <location>
        <begin position="228"/>
        <end position="249"/>
    </location>
</feature>
<comment type="caution">
    <text evidence="15">The sequence shown here is derived from an EMBL/GenBank/DDBJ whole genome shotgun (WGS) entry which is preliminary data.</text>
</comment>
<keyword evidence="8 13" id="KW-0653">Protein transport</keyword>
<keyword evidence="9 13" id="KW-1133">Transmembrane helix</keyword>
<dbReference type="GO" id="GO:0009306">
    <property type="term" value="P:protein secretion"/>
    <property type="evidence" value="ECO:0007669"/>
    <property type="project" value="UniProtKB-UniRule"/>
</dbReference>
<keyword evidence="14" id="KW-0732">Signal</keyword>
<keyword evidence="4 13" id="KW-0813">Transport</keyword>
<accession>A0A1T1NSR0</accession>
<evidence type="ECO:0000256" key="6">
    <source>
        <dbReference type="ARBA" id="ARBA00022692"/>
    </source>
</evidence>
<dbReference type="AlphaFoldDB" id="A0A1T1NSR0"/>
<dbReference type="Pfam" id="PF00813">
    <property type="entry name" value="FliP"/>
    <property type="match status" value="1"/>
</dbReference>
<dbReference type="GO" id="GO:0009425">
    <property type="term" value="C:bacterial-type flagellum basal body"/>
    <property type="evidence" value="ECO:0007669"/>
    <property type="project" value="UniProtKB-SubCell"/>
</dbReference>
<dbReference type="GO" id="GO:0005886">
    <property type="term" value="C:plasma membrane"/>
    <property type="evidence" value="ECO:0007669"/>
    <property type="project" value="UniProtKB-SubCell"/>
</dbReference>
<name>A0A1T1NSR0_9XANT</name>
<feature type="transmembrane region" description="Helical" evidence="13">
    <location>
        <begin position="192"/>
        <end position="216"/>
    </location>
</feature>
<feature type="transmembrane region" description="Helical" evidence="13">
    <location>
        <begin position="52"/>
        <end position="79"/>
    </location>
</feature>
<dbReference type="NCBIfam" id="TIGR01103">
    <property type="entry name" value="fliP"/>
    <property type="match status" value="1"/>
</dbReference>
<evidence type="ECO:0000256" key="7">
    <source>
        <dbReference type="ARBA" id="ARBA00022795"/>
    </source>
</evidence>
<keyword evidence="10 13" id="KW-0472">Membrane</keyword>
<dbReference type="NCBIfam" id="NF009438">
    <property type="entry name" value="PRK12797.1"/>
    <property type="match status" value="1"/>
</dbReference>
<evidence type="ECO:0000256" key="13">
    <source>
        <dbReference type="RuleBase" id="RU362069"/>
    </source>
</evidence>
<dbReference type="EMBL" id="LOJW01000050">
    <property type="protein sequence ID" value="OOW66427.1"/>
    <property type="molecule type" value="Genomic_DNA"/>
</dbReference>